<name>A0A7S3SJW2_EMIHU</name>
<organism evidence="7">
    <name type="scientific">Emiliania huxleyi</name>
    <name type="common">Coccolithophore</name>
    <name type="synonym">Pontosphaera huxleyi</name>
    <dbReference type="NCBI Taxonomy" id="2903"/>
    <lineage>
        <taxon>Eukaryota</taxon>
        <taxon>Haptista</taxon>
        <taxon>Haptophyta</taxon>
        <taxon>Prymnesiophyceae</taxon>
        <taxon>Isochrysidales</taxon>
        <taxon>Noelaerhabdaceae</taxon>
        <taxon>Emiliania</taxon>
    </lineage>
</organism>
<evidence type="ECO:0000256" key="1">
    <source>
        <dbReference type="ARBA" id="ARBA00004141"/>
    </source>
</evidence>
<keyword evidence="3" id="KW-0677">Repeat</keyword>
<dbReference type="Gene3D" id="1.50.40.10">
    <property type="entry name" value="Mitochondrial carrier domain"/>
    <property type="match status" value="1"/>
</dbReference>
<dbReference type="InterPro" id="IPR023395">
    <property type="entry name" value="MCP_dom_sf"/>
</dbReference>
<evidence type="ECO:0000256" key="3">
    <source>
        <dbReference type="ARBA" id="ARBA00022737"/>
    </source>
</evidence>
<comment type="subcellular location">
    <subcellularLocation>
        <location evidence="1">Membrane</location>
        <topology evidence="1">Multi-pass membrane protein</topology>
    </subcellularLocation>
</comment>
<sequence length="208" mass="21701">MLGRAADTALRRAKDLAAGQRGNPRRRLCCDVESRARLPRVRPARGPGDGRVDGVPRRLPAPWRGLEGEVSRKSLHDRSLSAGVYQCAKRGLARPGEASEPLERRVAAGALAGCTAWSSIYPVDVLRSRIMAGAGRGGGGDGGARGGGEAGGGVVRAEAVRLYRSGGARAFYRGIGATLLRAGPVAGVLLPVNDLALEALSRRYAEQG</sequence>
<keyword evidence="2 5" id="KW-0812">Transmembrane</keyword>
<gene>
    <name evidence="7" type="ORF">EHUX00137_LOCUS22032</name>
</gene>
<keyword evidence="6" id="KW-0813">Transport</keyword>
<keyword evidence="4 5" id="KW-0472">Membrane</keyword>
<evidence type="ECO:0000256" key="2">
    <source>
        <dbReference type="ARBA" id="ARBA00022692"/>
    </source>
</evidence>
<dbReference type="PANTHER" id="PTHR24089">
    <property type="entry name" value="SOLUTE CARRIER FAMILY 25"/>
    <property type="match status" value="1"/>
</dbReference>
<dbReference type="InterPro" id="IPR018108">
    <property type="entry name" value="MCP_transmembrane"/>
</dbReference>
<accession>A0A7S3SJW2</accession>
<evidence type="ECO:0008006" key="8">
    <source>
        <dbReference type="Google" id="ProtNLM"/>
    </source>
</evidence>
<reference evidence="7" key="1">
    <citation type="submission" date="2021-01" db="EMBL/GenBank/DDBJ databases">
        <authorList>
            <person name="Corre E."/>
            <person name="Pelletier E."/>
            <person name="Niang G."/>
            <person name="Scheremetjew M."/>
            <person name="Finn R."/>
            <person name="Kale V."/>
            <person name="Holt S."/>
            <person name="Cochrane G."/>
            <person name="Meng A."/>
            <person name="Brown T."/>
            <person name="Cohen L."/>
        </authorList>
    </citation>
    <scope>NUCLEOTIDE SEQUENCE</scope>
    <source>
        <strain evidence="7">379</strain>
    </source>
</reference>
<proteinExistence type="inferred from homology"/>
<dbReference type="GO" id="GO:0016020">
    <property type="term" value="C:membrane"/>
    <property type="evidence" value="ECO:0007669"/>
    <property type="project" value="UniProtKB-SubCell"/>
</dbReference>
<evidence type="ECO:0000256" key="4">
    <source>
        <dbReference type="ARBA" id="ARBA00023136"/>
    </source>
</evidence>
<comment type="similarity">
    <text evidence="6">Belongs to the mitochondrial carrier (TC 2.A.29) family.</text>
</comment>
<dbReference type="Pfam" id="PF00153">
    <property type="entry name" value="Mito_carr"/>
    <property type="match status" value="1"/>
</dbReference>
<feature type="repeat" description="Solcar" evidence="5">
    <location>
        <begin position="100"/>
        <end position="199"/>
    </location>
</feature>
<evidence type="ECO:0000313" key="7">
    <source>
        <dbReference type="EMBL" id="CAE0556822.1"/>
    </source>
</evidence>
<dbReference type="SUPFAM" id="SSF103506">
    <property type="entry name" value="Mitochondrial carrier"/>
    <property type="match status" value="1"/>
</dbReference>
<evidence type="ECO:0000256" key="6">
    <source>
        <dbReference type="RuleBase" id="RU000488"/>
    </source>
</evidence>
<evidence type="ECO:0000256" key="5">
    <source>
        <dbReference type="PROSITE-ProRule" id="PRU00282"/>
    </source>
</evidence>
<dbReference type="PROSITE" id="PS50920">
    <property type="entry name" value="SOLCAR"/>
    <property type="match status" value="1"/>
</dbReference>
<dbReference type="EMBL" id="HBIR01028512">
    <property type="protein sequence ID" value="CAE0556822.1"/>
    <property type="molecule type" value="Transcribed_RNA"/>
</dbReference>
<dbReference type="AlphaFoldDB" id="A0A7S3SJW2"/>
<protein>
    <recommendedName>
        <fullName evidence="8">Mitochondrial carrier protein</fullName>
    </recommendedName>
</protein>